<dbReference type="KEGG" id="sawl:NGM29_04015"/>
<protein>
    <recommendedName>
        <fullName evidence="4">SigmaK-factor processing regulatory BofA</fullName>
    </recommendedName>
</protein>
<name>A0A9E7NCI6_9EURY</name>
<dbReference type="Proteomes" id="UP001056855">
    <property type="component" value="Chromosome"/>
</dbReference>
<evidence type="ECO:0000256" key="1">
    <source>
        <dbReference type="SAM" id="Phobius"/>
    </source>
</evidence>
<evidence type="ECO:0000313" key="2">
    <source>
        <dbReference type="EMBL" id="UTF54454.1"/>
    </source>
</evidence>
<accession>A0A9E7NCI6</accession>
<organism evidence="2 3">
    <name type="scientific">Natronosalvus rutilus</name>
    <dbReference type="NCBI Taxonomy" id="2953753"/>
    <lineage>
        <taxon>Archaea</taxon>
        <taxon>Methanobacteriati</taxon>
        <taxon>Methanobacteriota</taxon>
        <taxon>Stenosarchaea group</taxon>
        <taxon>Halobacteria</taxon>
        <taxon>Halobacteriales</taxon>
        <taxon>Natrialbaceae</taxon>
        <taxon>Natronosalvus</taxon>
    </lineage>
</organism>
<dbReference type="AlphaFoldDB" id="A0A9E7NCI6"/>
<keyword evidence="1" id="KW-1133">Transmembrane helix</keyword>
<feature type="transmembrane region" description="Helical" evidence="1">
    <location>
        <begin position="7"/>
        <end position="24"/>
    </location>
</feature>
<keyword evidence="1" id="KW-0812">Transmembrane</keyword>
<reference evidence="2" key="1">
    <citation type="submission" date="2022-06" db="EMBL/GenBank/DDBJ databases">
        <title>Diverse halophilic archaea isolated from saline environments.</title>
        <authorList>
            <person name="Cui H.-L."/>
        </authorList>
    </citation>
    <scope>NUCLEOTIDE SEQUENCE</scope>
    <source>
        <strain evidence="2">WLHS1</strain>
    </source>
</reference>
<evidence type="ECO:0000313" key="3">
    <source>
        <dbReference type="Proteomes" id="UP001056855"/>
    </source>
</evidence>
<dbReference type="EMBL" id="CP100355">
    <property type="protein sequence ID" value="UTF54454.1"/>
    <property type="molecule type" value="Genomic_DNA"/>
</dbReference>
<sequence>MVTGLEILILVVALAFVFGASRLIDTVRPLFANAVAGLLVLLAVQWLFVFEITITPIVLVIVALGGVPGALLIVLLSITGGAFV</sequence>
<proteinExistence type="predicted"/>
<keyword evidence="1" id="KW-0472">Membrane</keyword>
<keyword evidence="3" id="KW-1185">Reference proteome</keyword>
<evidence type="ECO:0008006" key="4">
    <source>
        <dbReference type="Google" id="ProtNLM"/>
    </source>
</evidence>
<feature type="transmembrane region" description="Helical" evidence="1">
    <location>
        <begin position="30"/>
        <end position="50"/>
    </location>
</feature>
<gene>
    <name evidence="2" type="ORF">NGM29_04015</name>
</gene>
<dbReference type="RefSeq" id="WP_254159114.1">
    <property type="nucleotide sequence ID" value="NZ_CP100355.1"/>
</dbReference>
<dbReference type="Pfam" id="PF07441">
    <property type="entry name" value="BofA"/>
    <property type="match status" value="1"/>
</dbReference>
<feature type="transmembrane region" description="Helical" evidence="1">
    <location>
        <begin position="57"/>
        <end position="83"/>
    </location>
</feature>
<dbReference type="GeneID" id="73289183"/>
<dbReference type="InterPro" id="IPR010001">
    <property type="entry name" value="BofA"/>
</dbReference>